<reference evidence="2" key="1">
    <citation type="submission" date="2019-09" db="EMBL/GenBank/DDBJ databases">
        <authorList>
            <person name="Teo W.F.A."/>
            <person name="Duangmal K."/>
        </authorList>
    </citation>
    <scope>NUCLEOTIDE SEQUENCE [LARGE SCALE GENOMIC DNA]</scope>
    <source>
        <strain evidence="2">K81G1</strain>
    </source>
</reference>
<evidence type="ECO:0000313" key="2">
    <source>
        <dbReference type="EMBL" id="KAA9151211.1"/>
    </source>
</evidence>
<organism evidence="2 3">
    <name type="scientific">Amycolatopsis acidicola</name>
    <dbReference type="NCBI Taxonomy" id="2596893"/>
    <lineage>
        <taxon>Bacteria</taxon>
        <taxon>Bacillati</taxon>
        <taxon>Actinomycetota</taxon>
        <taxon>Actinomycetes</taxon>
        <taxon>Pseudonocardiales</taxon>
        <taxon>Pseudonocardiaceae</taxon>
        <taxon>Amycolatopsis</taxon>
    </lineage>
</organism>
<evidence type="ECO:0000256" key="1">
    <source>
        <dbReference type="SAM" id="MobiDB-lite"/>
    </source>
</evidence>
<feature type="compositionally biased region" description="Acidic residues" evidence="1">
    <location>
        <begin position="50"/>
        <end position="60"/>
    </location>
</feature>
<feature type="region of interest" description="Disordered" evidence="1">
    <location>
        <begin position="1"/>
        <end position="60"/>
    </location>
</feature>
<dbReference type="AlphaFoldDB" id="A0A5N0UM99"/>
<dbReference type="RefSeq" id="WP_144755872.1">
    <property type="nucleotide sequence ID" value="NZ_VMNW02000104.1"/>
</dbReference>
<gene>
    <name evidence="2" type="ORF">FPZ12_039425</name>
</gene>
<comment type="caution">
    <text evidence="2">The sequence shown here is derived from an EMBL/GenBank/DDBJ whole genome shotgun (WGS) entry which is preliminary data.</text>
</comment>
<feature type="compositionally biased region" description="Basic and acidic residues" evidence="1">
    <location>
        <begin position="40"/>
        <end position="49"/>
    </location>
</feature>
<dbReference type="Proteomes" id="UP000319769">
    <property type="component" value="Unassembled WGS sequence"/>
</dbReference>
<accession>A0A5N0UM99</accession>
<feature type="compositionally biased region" description="Pro residues" evidence="1">
    <location>
        <begin position="12"/>
        <end position="24"/>
    </location>
</feature>
<protein>
    <submittedName>
        <fullName evidence="2">Uncharacterized protein</fullName>
    </submittedName>
</protein>
<evidence type="ECO:0000313" key="3">
    <source>
        <dbReference type="Proteomes" id="UP000319769"/>
    </source>
</evidence>
<name>A0A5N0UM99_9PSEU</name>
<keyword evidence="3" id="KW-1185">Reference proteome</keyword>
<proteinExistence type="predicted"/>
<sequence>MSQHQRKRIADPEPPLPPDFPRIPNPDVDTDATNEVTEPYNRDDVKVPEQDNDAGFEPPD</sequence>
<dbReference type="EMBL" id="VMNW02000104">
    <property type="protein sequence ID" value="KAA9151211.1"/>
    <property type="molecule type" value="Genomic_DNA"/>
</dbReference>